<evidence type="ECO:0000313" key="2">
    <source>
        <dbReference type="Proteomes" id="UP001597124"/>
    </source>
</evidence>
<sequence length="124" mass="14495">MAEILRYEPEQEPPDEDIENFVFGARGRLRILPFQTSRYVLRETRQTLSWIKAYIACEIDDLKSEFVCKDKSFYIALIENILTGDRSVSFRLTTDGVAGCTEWRVSIRRVSFEGSDEYFLCAEY</sequence>
<comment type="caution">
    <text evidence="1">The sequence shown here is derived from an EMBL/GenBank/DDBJ whole genome shotgun (WGS) entry which is preliminary data.</text>
</comment>
<name>A0ABW3C7W5_SPHXN</name>
<accession>A0ABW3C7W5</accession>
<organism evidence="1 2">
    <name type="scientific">Sphingosinicella xenopeptidilytica</name>
    <dbReference type="NCBI Taxonomy" id="364098"/>
    <lineage>
        <taxon>Bacteria</taxon>
        <taxon>Pseudomonadati</taxon>
        <taxon>Pseudomonadota</taxon>
        <taxon>Alphaproteobacteria</taxon>
        <taxon>Sphingomonadales</taxon>
        <taxon>Sphingosinicellaceae</taxon>
        <taxon>Sphingosinicella</taxon>
    </lineage>
</organism>
<proteinExistence type="predicted"/>
<protein>
    <submittedName>
        <fullName evidence="1">Uncharacterized protein</fullName>
    </submittedName>
</protein>
<evidence type="ECO:0000313" key="1">
    <source>
        <dbReference type="EMBL" id="MFD0850544.1"/>
    </source>
</evidence>
<dbReference type="RefSeq" id="WP_381495026.1">
    <property type="nucleotide sequence ID" value="NZ_JBHTIK010000015.1"/>
</dbReference>
<gene>
    <name evidence="1" type="ORF">ACFQ00_19620</name>
</gene>
<keyword evidence="2" id="KW-1185">Reference proteome</keyword>
<reference evidence="2" key="1">
    <citation type="journal article" date="2019" name="Int. J. Syst. Evol. Microbiol.">
        <title>The Global Catalogue of Microorganisms (GCM) 10K type strain sequencing project: providing services to taxonomists for standard genome sequencing and annotation.</title>
        <authorList>
            <consortium name="The Broad Institute Genomics Platform"/>
            <consortium name="The Broad Institute Genome Sequencing Center for Infectious Disease"/>
            <person name="Wu L."/>
            <person name="Ma J."/>
        </authorList>
    </citation>
    <scope>NUCLEOTIDE SEQUENCE [LARGE SCALE GENOMIC DNA]</scope>
    <source>
        <strain evidence="2">CCUG 52537</strain>
    </source>
</reference>
<dbReference type="Proteomes" id="UP001597124">
    <property type="component" value="Unassembled WGS sequence"/>
</dbReference>
<dbReference type="EMBL" id="JBHTIK010000015">
    <property type="protein sequence ID" value="MFD0850544.1"/>
    <property type="molecule type" value="Genomic_DNA"/>
</dbReference>